<dbReference type="InterPro" id="IPR003673">
    <property type="entry name" value="CoA-Trfase_fam_III"/>
</dbReference>
<sequence>MLEQGALSGLKVVELTDRVSGQVAGSFCARLLGDAGADVVKVEPPEGDAYRRNGPYPAGVPDPDHSGLFLYLNSNKRGVRLDIESPEGRAAFSDLVSTADFLVLGQNSSEVERLGLRREKLAVADSGLIVTTITPFGLAGPNSVYLGDDLIAISAGGMAFATPGIPDRVGNLALEPPLRSNTHMAGYLAGVQGAMASLAALLSRTIQGTGCEIDLSMQEAVAAVMPFELAHASYHEAKPRKPEIFGVMPNAYLPCKDGYVVVMAVMEAHWRNLMDLADNPDWAELEVFSSGVERARNWDALEPLLLEWTMSHSGAEIAKLAQERGIPCFPAYTVGQMVDSSHVTERGFMVDMQGPGGEEFKLPGYPVRLERTPWQLFRPAPKLGEHTSEVLAEWLGYSAVQLSAVGVWAR</sequence>
<dbReference type="Gene3D" id="3.40.50.10540">
    <property type="entry name" value="Crotonobetainyl-coa:carnitine coa-transferase, domain 1"/>
    <property type="match status" value="1"/>
</dbReference>
<gene>
    <name evidence="2" type="ORF">MGWOODY_Clf1132</name>
</gene>
<dbReference type="EMBL" id="FAXA01000191">
    <property type="protein sequence ID" value="CUV02111.1"/>
    <property type="molecule type" value="Genomic_DNA"/>
</dbReference>
<dbReference type="PANTHER" id="PTHR48207:SF3">
    <property type="entry name" value="SUCCINATE--HYDROXYMETHYLGLUTARATE COA-TRANSFERASE"/>
    <property type="match status" value="1"/>
</dbReference>
<keyword evidence="1" id="KW-0808">Transferase</keyword>
<dbReference type="InterPro" id="IPR023606">
    <property type="entry name" value="CoA-Trfase_III_dom_1_sf"/>
</dbReference>
<accession>A0A160V836</accession>
<reference evidence="2" key="1">
    <citation type="submission" date="2015-10" db="EMBL/GenBank/DDBJ databases">
        <authorList>
            <person name="Gilbert D.G."/>
        </authorList>
    </citation>
    <scope>NUCLEOTIDE SEQUENCE</scope>
</reference>
<evidence type="ECO:0000313" key="2">
    <source>
        <dbReference type="EMBL" id="CUV02111.1"/>
    </source>
</evidence>
<evidence type="ECO:0000256" key="1">
    <source>
        <dbReference type="ARBA" id="ARBA00022679"/>
    </source>
</evidence>
<dbReference type="PANTHER" id="PTHR48207">
    <property type="entry name" value="SUCCINATE--HYDROXYMETHYLGLUTARATE COA-TRANSFERASE"/>
    <property type="match status" value="1"/>
</dbReference>
<dbReference type="InterPro" id="IPR050483">
    <property type="entry name" value="CoA-transferase_III_domain"/>
</dbReference>
<organism evidence="2">
    <name type="scientific">hydrothermal vent metagenome</name>
    <dbReference type="NCBI Taxonomy" id="652676"/>
    <lineage>
        <taxon>unclassified sequences</taxon>
        <taxon>metagenomes</taxon>
        <taxon>ecological metagenomes</taxon>
    </lineage>
</organism>
<dbReference type="Pfam" id="PF02515">
    <property type="entry name" value="CoA_transf_3"/>
    <property type="match status" value="1"/>
</dbReference>
<dbReference type="AlphaFoldDB" id="A0A160V836"/>
<dbReference type="Gene3D" id="3.30.1540.10">
    <property type="entry name" value="formyl-coa transferase, domain 3"/>
    <property type="match status" value="1"/>
</dbReference>
<protein>
    <submittedName>
        <fullName evidence="2">L-carnitine dehydratase/bile acid-inducible protein F</fullName>
    </submittedName>
</protein>
<proteinExistence type="predicted"/>
<name>A0A160V836_9ZZZZ</name>
<dbReference type="GO" id="GO:0008410">
    <property type="term" value="F:CoA-transferase activity"/>
    <property type="evidence" value="ECO:0007669"/>
    <property type="project" value="TreeGrafter"/>
</dbReference>
<dbReference type="SUPFAM" id="SSF89796">
    <property type="entry name" value="CoA-transferase family III (CaiB/BaiF)"/>
    <property type="match status" value="1"/>
</dbReference>
<dbReference type="InterPro" id="IPR044855">
    <property type="entry name" value="CoA-Trfase_III_dom3_sf"/>
</dbReference>